<proteinExistence type="predicted"/>
<accession>A0ABN3V4S2</accession>
<gene>
    <name evidence="3" type="ORF">GCM10010470_09070</name>
</gene>
<keyword evidence="1" id="KW-0238">DNA-binding</keyword>
<dbReference type="EMBL" id="BAAAUX010000005">
    <property type="protein sequence ID" value="GAA2778073.1"/>
    <property type="molecule type" value="Genomic_DNA"/>
</dbReference>
<evidence type="ECO:0000313" key="3">
    <source>
        <dbReference type="EMBL" id="GAA2778073.1"/>
    </source>
</evidence>
<name>A0ABN3V4S2_9PSEU</name>
<protein>
    <recommendedName>
        <fullName evidence="5">Core-binding (CB) domain-containing protein</fullName>
    </recommendedName>
</protein>
<reference evidence="3 4" key="1">
    <citation type="journal article" date="2019" name="Int. J. Syst. Evol. Microbiol.">
        <title>The Global Catalogue of Microorganisms (GCM) 10K type strain sequencing project: providing services to taxonomists for standard genome sequencing and annotation.</title>
        <authorList>
            <consortium name="The Broad Institute Genomics Platform"/>
            <consortium name="The Broad Institute Genome Sequencing Center for Infectious Disease"/>
            <person name="Wu L."/>
            <person name="Ma J."/>
        </authorList>
    </citation>
    <scope>NUCLEOTIDE SEQUENCE [LARGE SCALE GENOMIC DNA]</scope>
    <source>
        <strain evidence="3 4">JCM 9383</strain>
    </source>
</reference>
<sequence>MADIDDRWHRTGPDGKPERTDRYGVGARWLVRWRNPAGRQRKKSFKRKADAENYATTIEHGMLSGSYIAPDAGKIVVREWAQRWQEVQGHLARSTFVRYEIAINTHIVPKWGERPPVLDQARGRPGVGFGAGKEVVGRLRGEGASRLLPDARLGCPGWADRQQPG</sequence>
<dbReference type="RefSeq" id="WP_344678102.1">
    <property type="nucleotide sequence ID" value="NZ_BAAAUX010000005.1"/>
</dbReference>
<evidence type="ECO:0000256" key="1">
    <source>
        <dbReference type="ARBA" id="ARBA00023125"/>
    </source>
</evidence>
<dbReference type="Gene3D" id="1.10.150.130">
    <property type="match status" value="1"/>
</dbReference>
<keyword evidence="4" id="KW-1185">Reference proteome</keyword>
<comment type="caution">
    <text evidence="3">The sequence shown here is derived from an EMBL/GenBank/DDBJ whole genome shotgun (WGS) entry which is preliminary data.</text>
</comment>
<evidence type="ECO:0000256" key="2">
    <source>
        <dbReference type="SAM" id="MobiDB-lite"/>
    </source>
</evidence>
<evidence type="ECO:0000313" key="4">
    <source>
        <dbReference type="Proteomes" id="UP001500979"/>
    </source>
</evidence>
<evidence type="ECO:0008006" key="5">
    <source>
        <dbReference type="Google" id="ProtNLM"/>
    </source>
</evidence>
<dbReference type="InterPro" id="IPR010998">
    <property type="entry name" value="Integrase_recombinase_N"/>
</dbReference>
<feature type="region of interest" description="Disordered" evidence="2">
    <location>
        <begin position="1"/>
        <end position="21"/>
    </location>
</feature>
<organism evidence="3 4">
    <name type="scientific">Saccharopolyspora taberi</name>
    <dbReference type="NCBI Taxonomy" id="60895"/>
    <lineage>
        <taxon>Bacteria</taxon>
        <taxon>Bacillati</taxon>
        <taxon>Actinomycetota</taxon>
        <taxon>Actinomycetes</taxon>
        <taxon>Pseudonocardiales</taxon>
        <taxon>Pseudonocardiaceae</taxon>
        <taxon>Saccharopolyspora</taxon>
    </lineage>
</organism>
<dbReference type="Proteomes" id="UP001500979">
    <property type="component" value="Unassembled WGS sequence"/>
</dbReference>